<evidence type="ECO:0000313" key="4">
    <source>
        <dbReference type="Proteomes" id="UP000595847"/>
    </source>
</evidence>
<protein>
    <submittedName>
        <fullName evidence="2">YhcN/YlaJ family sporulation lipoprotein</fullName>
    </submittedName>
</protein>
<dbReference type="EMBL" id="CP073708">
    <property type="protein sequence ID" value="QUO43719.1"/>
    <property type="molecule type" value="Genomic_DNA"/>
</dbReference>
<proteinExistence type="predicted"/>
<dbReference type="AlphaFoldDB" id="A0A7T5EQ47"/>
<evidence type="ECO:0000313" key="2">
    <source>
        <dbReference type="EMBL" id="QQE76647.1"/>
    </source>
</evidence>
<feature type="compositionally biased region" description="Low complexity" evidence="1">
    <location>
        <begin position="8"/>
        <end position="39"/>
    </location>
</feature>
<dbReference type="EMBL" id="CP066308">
    <property type="protein sequence ID" value="QQE76647.1"/>
    <property type="molecule type" value="Genomic_DNA"/>
</dbReference>
<feature type="region of interest" description="Disordered" evidence="1">
    <location>
        <begin position="1"/>
        <end position="44"/>
    </location>
</feature>
<dbReference type="KEGG" id="bcop:JD108_14870"/>
<dbReference type="Proteomes" id="UP000677234">
    <property type="component" value="Chromosome"/>
</dbReference>
<dbReference type="InterPro" id="IPR019076">
    <property type="entry name" value="Spore_lipoprot_YhcN/YlaJ-like"/>
</dbReference>
<dbReference type="Proteomes" id="UP000595847">
    <property type="component" value="Chromosome"/>
</dbReference>
<name>A0A7T5EQ47_9BACL</name>
<keyword evidence="5" id="KW-1185">Reference proteome</keyword>
<gene>
    <name evidence="2" type="ORF">JD108_14870</name>
    <name evidence="3" type="ORF">KDJ56_14815</name>
</gene>
<evidence type="ECO:0000313" key="5">
    <source>
        <dbReference type="Proteomes" id="UP000677234"/>
    </source>
</evidence>
<evidence type="ECO:0000313" key="3">
    <source>
        <dbReference type="EMBL" id="QUO43719.1"/>
    </source>
</evidence>
<organism evidence="2 4">
    <name type="scientific">Brevibacillus composti</name>
    <dbReference type="NCBI Taxonomy" id="2796470"/>
    <lineage>
        <taxon>Bacteria</taxon>
        <taxon>Bacillati</taxon>
        <taxon>Bacillota</taxon>
        <taxon>Bacilli</taxon>
        <taxon>Bacillales</taxon>
        <taxon>Paenibacillaceae</taxon>
        <taxon>Brevibacillus</taxon>
    </lineage>
</organism>
<dbReference type="Pfam" id="PF09580">
    <property type="entry name" value="Spore_YhcN_YlaJ"/>
    <property type="match status" value="1"/>
</dbReference>
<keyword evidence="2" id="KW-0449">Lipoprotein</keyword>
<evidence type="ECO:0000256" key="1">
    <source>
        <dbReference type="SAM" id="MobiDB-lite"/>
    </source>
</evidence>
<sequence length="156" mass="17858">MLLAGCAQQQSQQQQNQQQSQQQPQQQSKQQSKTQSAAQDPMCKKMPVRHFDAEQKAKSITQKVKGIDKSVAVQIDNDLNVAIQVSNFNRFRLETIEKEVAQKLKKSFPKTKIHVTSDKKLINELQKLSDSPWYAKMEAACKQKKKLKKIEDDMKG</sequence>
<reference evidence="3" key="2">
    <citation type="submission" date="2021-04" db="EMBL/GenBank/DDBJ databases">
        <title>Brevibacillus composti FJAT-54423, complete genome.</title>
        <authorList>
            <person name="Tang R."/>
        </authorList>
    </citation>
    <scope>NUCLEOTIDE SEQUENCE</scope>
    <source>
        <strain evidence="3">FJAT-54424</strain>
    </source>
</reference>
<accession>A0A7T5EQ47</accession>
<reference evidence="2 4" key="1">
    <citation type="submission" date="2020-12" db="EMBL/GenBank/DDBJ databases">
        <title>strain FJAT-54423T represents a novel species of the genus Brevibacillus.</title>
        <authorList>
            <person name="Tang R."/>
        </authorList>
    </citation>
    <scope>NUCLEOTIDE SEQUENCE [LARGE SCALE GENOMIC DNA]</scope>
    <source>
        <strain evidence="2 4">FJAT-54423</strain>
    </source>
</reference>